<dbReference type="PROSITE" id="PS50904">
    <property type="entry name" value="PRELI_MSF1"/>
    <property type="match status" value="1"/>
</dbReference>
<dbReference type="GO" id="GO:0004674">
    <property type="term" value="F:protein serine/threonine kinase activity"/>
    <property type="evidence" value="ECO:0007669"/>
    <property type="project" value="UniProtKB-KW"/>
</dbReference>
<feature type="domain" description="PRELI/MSF1" evidence="31">
    <location>
        <begin position="394"/>
        <end position="578"/>
    </location>
</feature>
<feature type="binding site" evidence="27">
    <location>
        <position position="296"/>
    </location>
    <ligand>
        <name>ATP</name>
        <dbReference type="ChEBI" id="CHEBI:30616"/>
    </ligand>
</feature>
<feature type="binding site" evidence="25">
    <location>
        <begin position="341"/>
        <end position="343"/>
    </location>
    <ligand>
        <name>ATP</name>
        <dbReference type="ChEBI" id="CHEBI:30616"/>
    </ligand>
</feature>
<comment type="subcellular location">
    <subcellularLocation>
        <location evidence="2">Endomembrane system</location>
        <topology evidence="2">Multi-pass membrane protein</topology>
    </subcellularLocation>
</comment>
<protein>
    <recommendedName>
        <fullName evidence="28">Aurora kinase</fullName>
        <ecNumber evidence="28">2.7.11.1</ecNumber>
    </recommendedName>
</protein>
<comment type="catalytic activity">
    <reaction evidence="19">
        <text>9-(9Z-octadecenoyloxy)-octadecanoate + H2O = 9-hydroxy-octadecanoate + (9Z)-octadecenoate + H(+)</text>
        <dbReference type="Rhea" id="RHEA:52048"/>
        <dbReference type="ChEBI" id="CHEBI:15377"/>
        <dbReference type="ChEBI" id="CHEBI:15378"/>
        <dbReference type="ChEBI" id="CHEBI:30823"/>
        <dbReference type="ChEBI" id="CHEBI:136282"/>
        <dbReference type="ChEBI" id="CHEBI:136286"/>
    </reaction>
    <physiologicalReaction direction="left-to-right" evidence="19">
        <dbReference type="Rhea" id="RHEA:52049"/>
    </physiologicalReaction>
</comment>
<dbReference type="Pfam" id="PF04750">
    <property type="entry name" value="Far-17a_AIG1"/>
    <property type="match status" value="1"/>
</dbReference>
<dbReference type="InterPro" id="IPR000719">
    <property type="entry name" value="Prot_kinase_dom"/>
</dbReference>
<dbReference type="eggNOG" id="KOG0580">
    <property type="taxonomic scope" value="Eukaryota"/>
</dbReference>
<feature type="domain" description="Protein kinase" evidence="30">
    <location>
        <begin position="263"/>
        <end position="547"/>
    </location>
</feature>
<dbReference type="InterPro" id="IPR006838">
    <property type="entry name" value="ADTRP_AIG1"/>
</dbReference>
<feature type="binding site" evidence="25">
    <location>
        <position position="292"/>
    </location>
    <ligand>
        <name>ATP</name>
        <dbReference type="ChEBI" id="CHEBI:30616"/>
    </ligand>
</feature>
<keyword evidence="6" id="KW-0812">Transmembrane</keyword>
<comment type="catalytic activity">
    <reaction evidence="22">
        <text>13-(9Z-hexadecenoyloxy)-octadecanoate + H2O = 13-hydroxy-octadecanoate + (9Z)-hexadecenoate + H(+)</text>
        <dbReference type="Rhea" id="RHEA:52076"/>
        <dbReference type="ChEBI" id="CHEBI:15377"/>
        <dbReference type="ChEBI" id="CHEBI:15378"/>
        <dbReference type="ChEBI" id="CHEBI:32372"/>
        <dbReference type="ChEBI" id="CHEBI:136304"/>
        <dbReference type="ChEBI" id="CHEBI:136315"/>
    </reaction>
    <physiologicalReaction direction="left-to-right" evidence="22">
        <dbReference type="Rhea" id="RHEA:52077"/>
    </physiologicalReaction>
</comment>
<dbReference type="PROSITE" id="PS00108">
    <property type="entry name" value="PROTEIN_KINASE_ST"/>
    <property type="match status" value="1"/>
</dbReference>
<evidence type="ECO:0000256" key="15">
    <source>
        <dbReference type="ARBA" id="ARBA00047899"/>
    </source>
</evidence>
<evidence type="ECO:0000256" key="20">
    <source>
        <dbReference type="ARBA" id="ARBA00049221"/>
    </source>
</evidence>
<comment type="similarity">
    <text evidence="3">Belongs to the AIG1 family.</text>
</comment>
<dbReference type="InterPro" id="IPR008271">
    <property type="entry name" value="Ser/Thr_kinase_AS"/>
</dbReference>
<dbReference type="PANTHER" id="PTHR24350">
    <property type="entry name" value="SERINE/THREONINE-PROTEIN KINASE IAL-RELATED"/>
    <property type="match status" value="1"/>
</dbReference>
<feature type="binding site" evidence="25">
    <location>
        <position position="404"/>
    </location>
    <ligand>
        <name>ATP</name>
        <dbReference type="ChEBI" id="CHEBI:30616"/>
    </ligand>
</feature>
<gene>
    <name evidence="32" type="ORF">UY3_07052</name>
</gene>
<evidence type="ECO:0000256" key="10">
    <source>
        <dbReference type="ARBA" id="ARBA00022989"/>
    </source>
</evidence>
<dbReference type="Pfam" id="PF00069">
    <property type="entry name" value="Pkinase"/>
    <property type="match status" value="1"/>
</dbReference>
<evidence type="ECO:0000256" key="16">
    <source>
        <dbReference type="ARBA" id="ARBA00048679"/>
    </source>
</evidence>
<dbReference type="InterPro" id="IPR006797">
    <property type="entry name" value="PRELI/MSF1_dom"/>
</dbReference>
<comment type="catalytic activity">
    <reaction evidence="14">
        <text>9-hexadecanoyloxy-octadecanoate + H2O = 9-hydroxy-octadecanoate + hexadecanoate + H(+)</text>
        <dbReference type="Rhea" id="RHEA:52052"/>
        <dbReference type="ChEBI" id="CHEBI:7896"/>
        <dbReference type="ChEBI" id="CHEBI:15377"/>
        <dbReference type="ChEBI" id="CHEBI:15378"/>
        <dbReference type="ChEBI" id="CHEBI:83670"/>
        <dbReference type="ChEBI" id="CHEBI:136286"/>
    </reaction>
    <physiologicalReaction direction="left-to-right" evidence="14">
        <dbReference type="Rhea" id="RHEA:52053"/>
    </physiologicalReaction>
</comment>
<dbReference type="CDD" id="cd14007">
    <property type="entry name" value="STKc_Aurora"/>
    <property type="match status" value="1"/>
</dbReference>
<evidence type="ECO:0000313" key="33">
    <source>
        <dbReference type="Proteomes" id="UP000031443"/>
    </source>
</evidence>
<evidence type="ECO:0000256" key="14">
    <source>
        <dbReference type="ARBA" id="ARBA00047863"/>
    </source>
</evidence>
<dbReference type="SUPFAM" id="SSF56112">
    <property type="entry name" value="Protein kinase-like (PK-like)"/>
    <property type="match status" value="1"/>
</dbReference>
<dbReference type="PROSITE" id="PS50011">
    <property type="entry name" value="PROTEIN_KINASE_DOM"/>
    <property type="match status" value="1"/>
</dbReference>
<comment type="catalytic activity">
    <reaction evidence="17">
        <text>12-octadecanoyloxy-octadecanoate + H2O = 12-hydroxyoctadecanoate + octadecanoate + H(+)</text>
        <dbReference type="Rhea" id="RHEA:52080"/>
        <dbReference type="ChEBI" id="CHEBI:15377"/>
        <dbReference type="ChEBI" id="CHEBI:15378"/>
        <dbReference type="ChEBI" id="CHEBI:25629"/>
        <dbReference type="ChEBI" id="CHEBI:84201"/>
        <dbReference type="ChEBI" id="CHEBI:136330"/>
    </reaction>
    <physiologicalReaction direction="left-to-right" evidence="17">
        <dbReference type="Rhea" id="RHEA:52081"/>
    </physiologicalReaction>
</comment>
<proteinExistence type="inferred from homology"/>
<organism evidence="32 33">
    <name type="scientific">Chelonia mydas</name>
    <name type="common">Green sea-turtle</name>
    <name type="synonym">Chelonia agassizi</name>
    <dbReference type="NCBI Taxonomy" id="8469"/>
    <lineage>
        <taxon>Eukaryota</taxon>
        <taxon>Metazoa</taxon>
        <taxon>Chordata</taxon>
        <taxon>Craniata</taxon>
        <taxon>Vertebrata</taxon>
        <taxon>Euteleostomi</taxon>
        <taxon>Archelosauria</taxon>
        <taxon>Testudinata</taxon>
        <taxon>Testudines</taxon>
        <taxon>Cryptodira</taxon>
        <taxon>Durocryptodira</taxon>
        <taxon>Americhelydia</taxon>
        <taxon>Chelonioidea</taxon>
        <taxon>Cheloniidae</taxon>
        <taxon>Chelonia</taxon>
    </lineage>
</organism>
<keyword evidence="11" id="KW-0472">Membrane</keyword>
<evidence type="ECO:0000313" key="32">
    <source>
        <dbReference type="EMBL" id="EMP35815.1"/>
    </source>
</evidence>
<keyword evidence="29" id="KW-0732">Signal</keyword>
<dbReference type="AlphaFoldDB" id="M7BJF1"/>
<accession>M7BJF1</accession>
<evidence type="ECO:0000256" key="7">
    <source>
        <dbReference type="ARBA" id="ARBA00022741"/>
    </source>
</evidence>
<evidence type="ECO:0000256" key="21">
    <source>
        <dbReference type="ARBA" id="ARBA00049296"/>
    </source>
</evidence>
<evidence type="ECO:0000256" key="29">
    <source>
        <dbReference type="SAM" id="SignalP"/>
    </source>
</evidence>
<feature type="active site" description="Proton acceptor" evidence="24">
    <location>
        <position position="386"/>
    </location>
</feature>
<comment type="catalytic activity">
    <reaction evidence="1">
        <text>9-(9Z-hexadecenoyloxy)-octadecanoate + H2O = (9Z)-hexadecenoate + 9-hydroxy-octadecanoate + H(+)</text>
        <dbReference type="Rhea" id="RHEA:52068"/>
        <dbReference type="ChEBI" id="CHEBI:15377"/>
        <dbReference type="ChEBI" id="CHEBI:15378"/>
        <dbReference type="ChEBI" id="CHEBI:32372"/>
        <dbReference type="ChEBI" id="CHEBI:136286"/>
        <dbReference type="ChEBI" id="CHEBI:136309"/>
    </reaction>
    <physiologicalReaction direction="left-to-right" evidence="1">
        <dbReference type="Rhea" id="RHEA:52069"/>
    </physiologicalReaction>
</comment>
<comment type="catalytic activity">
    <reaction evidence="23">
        <text>12-(9Z-hexadecenoyloxy)-octadecanoate + H2O = 12-hydroxyoctadecanoate + (9Z)-hexadecenoate + H(+)</text>
        <dbReference type="Rhea" id="RHEA:52072"/>
        <dbReference type="ChEBI" id="CHEBI:15377"/>
        <dbReference type="ChEBI" id="CHEBI:15378"/>
        <dbReference type="ChEBI" id="CHEBI:32372"/>
        <dbReference type="ChEBI" id="CHEBI:84201"/>
        <dbReference type="ChEBI" id="CHEBI:136312"/>
    </reaction>
    <physiologicalReaction direction="left-to-right" evidence="23">
        <dbReference type="Rhea" id="RHEA:52073"/>
    </physiologicalReaction>
</comment>
<name>M7BJF1_CHEMY</name>
<evidence type="ECO:0000256" key="18">
    <source>
        <dbReference type="ARBA" id="ARBA00048701"/>
    </source>
</evidence>
<dbReference type="Proteomes" id="UP000031443">
    <property type="component" value="Unassembled WGS sequence"/>
</dbReference>
<evidence type="ECO:0000256" key="4">
    <source>
        <dbReference type="ARBA" id="ARBA00022527"/>
    </source>
</evidence>
<reference evidence="33" key="1">
    <citation type="journal article" date="2013" name="Nat. Genet.">
        <title>The draft genomes of soft-shell turtle and green sea turtle yield insights into the development and evolution of the turtle-specific body plan.</title>
        <authorList>
            <person name="Wang Z."/>
            <person name="Pascual-Anaya J."/>
            <person name="Zadissa A."/>
            <person name="Li W."/>
            <person name="Niimura Y."/>
            <person name="Huang Z."/>
            <person name="Li C."/>
            <person name="White S."/>
            <person name="Xiong Z."/>
            <person name="Fang D."/>
            <person name="Wang B."/>
            <person name="Ming Y."/>
            <person name="Chen Y."/>
            <person name="Zheng Y."/>
            <person name="Kuraku S."/>
            <person name="Pignatelli M."/>
            <person name="Herrero J."/>
            <person name="Beal K."/>
            <person name="Nozawa M."/>
            <person name="Li Q."/>
            <person name="Wang J."/>
            <person name="Zhang H."/>
            <person name="Yu L."/>
            <person name="Shigenobu S."/>
            <person name="Wang J."/>
            <person name="Liu J."/>
            <person name="Flicek P."/>
            <person name="Searle S."/>
            <person name="Wang J."/>
            <person name="Kuratani S."/>
            <person name="Yin Y."/>
            <person name="Aken B."/>
            <person name="Zhang G."/>
            <person name="Irie N."/>
        </authorList>
    </citation>
    <scope>NUCLEOTIDE SEQUENCE [LARGE SCALE GENOMIC DNA]</scope>
</reference>
<feature type="binding site" evidence="25">
    <location>
        <position position="273"/>
    </location>
    <ligand>
        <name>ATP</name>
        <dbReference type="ChEBI" id="CHEBI:30616"/>
    </ligand>
</feature>
<feature type="signal peptide" evidence="29">
    <location>
        <begin position="1"/>
        <end position="27"/>
    </location>
</feature>
<feature type="chain" id="PRO_5004080158" description="Aurora kinase" evidence="29">
    <location>
        <begin position="28"/>
        <end position="600"/>
    </location>
</feature>
<dbReference type="InterPro" id="IPR017441">
    <property type="entry name" value="Protein_kinase_ATP_BS"/>
</dbReference>
<dbReference type="PROSITE" id="PS00107">
    <property type="entry name" value="PROTEIN_KINASE_ATP"/>
    <property type="match status" value="1"/>
</dbReference>
<evidence type="ECO:0000256" key="3">
    <source>
        <dbReference type="ARBA" id="ARBA00009300"/>
    </source>
</evidence>
<evidence type="ECO:0000256" key="19">
    <source>
        <dbReference type="ARBA" id="ARBA00048800"/>
    </source>
</evidence>
<evidence type="ECO:0000259" key="31">
    <source>
        <dbReference type="PROSITE" id="PS50904"/>
    </source>
</evidence>
<evidence type="ECO:0000256" key="13">
    <source>
        <dbReference type="ARBA" id="ARBA00047427"/>
    </source>
</evidence>
<evidence type="ECO:0000256" key="8">
    <source>
        <dbReference type="ARBA" id="ARBA00022777"/>
    </source>
</evidence>
<keyword evidence="8 28" id="KW-0418">Kinase</keyword>
<dbReference type="Gene3D" id="1.10.510.10">
    <property type="entry name" value="Transferase(Phosphotransferase) domain 1"/>
    <property type="match status" value="1"/>
</dbReference>
<feature type="cross-link" description="Glycyl lysine isopeptide (Lys-Gly) (interchain with G-Cter in SUMO2)" evidence="26">
    <location>
        <position position="388"/>
    </location>
</feature>
<keyword evidence="10" id="KW-1133">Transmembrane helix</keyword>
<keyword evidence="4 28" id="KW-0723">Serine/threonine-protein kinase</keyword>
<comment type="catalytic activity">
    <reaction evidence="13">
        <text>13-octadecanoyloxy-octadecanoate + H2O = 13-hydroxy-octadecanoate + octadecanoate + H(+)</text>
        <dbReference type="Rhea" id="RHEA:52084"/>
        <dbReference type="ChEBI" id="CHEBI:15377"/>
        <dbReference type="ChEBI" id="CHEBI:15378"/>
        <dbReference type="ChEBI" id="CHEBI:25629"/>
        <dbReference type="ChEBI" id="CHEBI:136304"/>
        <dbReference type="ChEBI" id="CHEBI:136335"/>
    </reaction>
    <physiologicalReaction direction="left-to-right" evidence="13">
        <dbReference type="Rhea" id="RHEA:52085"/>
    </physiologicalReaction>
</comment>
<evidence type="ECO:0000256" key="5">
    <source>
        <dbReference type="ARBA" id="ARBA00022679"/>
    </source>
</evidence>
<dbReference type="FunFam" id="3.30.200.20:FF:000042">
    <property type="entry name" value="Aurora kinase A"/>
    <property type="match status" value="1"/>
</dbReference>
<evidence type="ECO:0000256" key="2">
    <source>
        <dbReference type="ARBA" id="ARBA00004127"/>
    </source>
</evidence>
<evidence type="ECO:0000256" key="25">
    <source>
        <dbReference type="PIRSR" id="PIRSR630616-2"/>
    </source>
</evidence>
<dbReference type="EMBL" id="KB527578">
    <property type="protein sequence ID" value="EMP35815.1"/>
    <property type="molecule type" value="Genomic_DNA"/>
</dbReference>
<evidence type="ECO:0000256" key="27">
    <source>
        <dbReference type="PROSITE-ProRule" id="PRU10141"/>
    </source>
</evidence>
<evidence type="ECO:0000256" key="1">
    <source>
        <dbReference type="ARBA" id="ARBA00000923"/>
    </source>
</evidence>
<dbReference type="FunFam" id="1.10.510.10:FF:000235">
    <property type="entry name" value="Serine/threonine-protein kinase ark1"/>
    <property type="match status" value="1"/>
</dbReference>
<evidence type="ECO:0000256" key="28">
    <source>
        <dbReference type="RuleBase" id="RU367134"/>
    </source>
</evidence>
<dbReference type="Gene3D" id="3.30.200.20">
    <property type="entry name" value="Phosphorylase Kinase, domain 1"/>
    <property type="match status" value="1"/>
</dbReference>
<evidence type="ECO:0000256" key="22">
    <source>
        <dbReference type="ARBA" id="ARBA00049322"/>
    </source>
</evidence>
<sequence>MAVRLRGQRLMTFVHLFCFLWALFSLSQNVGLPHSLRRESENTYGGRWKYLTFINQFVAVTFWTLYAYDRELVYPKELDETTPSWLNHTMACRTNQLFGAGSLEGRSGEGSGAAAVRSGEEGEWRFGRSRLPASMVRCSRPMGAAGSGGQYVPRPAPLPAAPIGLEQRTAATGSRDQPNLRTRQVNKLARPTWGFPRKSSGTSLGTTRLHLENSHLTQVTKACVFSHRFNPIVGTNEEDGSEMDTKRASVSQLPRKMWCIDDFEIGRPLGKGRFGTVYLAREQNTHFILALKVIFKSALEKSQLEHQLRREIEILSHLRHPNILRFYNYFHDRTRIYLMLEYAPGGELYKELQKRERFEETRTATYVEEISDALIYCHAQKVIHRDIKPENLLLGLKGELKLADFGWSVHAPSLRRTTFCGTTDYLAPEMIDGRTHDENVDVWCVGVLCFECLVGYAPFEAPTRNETYKRIAELIGACRTKTYVQEHSVVDPVKKTMELKSSNISFTNLVSVDERLIYKPHPQEPEKTILTQEAIISVKGVSVSSYLEGLMENTISSNANKGREALEWVISKLNAEIEEFTASARGSMRTSMAAAAFVEK</sequence>
<feature type="binding site" evidence="25">
    <location>
        <begin position="390"/>
        <end position="391"/>
    </location>
    <ligand>
        <name>ATP</name>
        <dbReference type="ChEBI" id="CHEBI:30616"/>
    </ligand>
</feature>
<dbReference type="GO" id="GO:0016020">
    <property type="term" value="C:membrane"/>
    <property type="evidence" value="ECO:0007669"/>
    <property type="project" value="InterPro"/>
</dbReference>
<evidence type="ECO:0000256" key="9">
    <source>
        <dbReference type="ARBA" id="ARBA00022840"/>
    </source>
</evidence>
<evidence type="ECO:0000256" key="26">
    <source>
        <dbReference type="PIRSR" id="PIRSR630616-3"/>
    </source>
</evidence>
<comment type="catalytic activity">
    <reaction evidence="18">
        <text>12-(9Z-octadecenoyloxy)-octadecanoate + H2O = 12-hydroxyoctadecanoate + (9Z)-octadecenoate + H(+)</text>
        <dbReference type="Rhea" id="RHEA:52060"/>
        <dbReference type="ChEBI" id="CHEBI:15377"/>
        <dbReference type="ChEBI" id="CHEBI:15378"/>
        <dbReference type="ChEBI" id="CHEBI:30823"/>
        <dbReference type="ChEBI" id="CHEBI:84201"/>
        <dbReference type="ChEBI" id="CHEBI:136302"/>
    </reaction>
    <physiologicalReaction direction="left-to-right" evidence="18">
        <dbReference type="Rhea" id="RHEA:52061"/>
    </physiologicalReaction>
</comment>
<evidence type="ECO:0000256" key="6">
    <source>
        <dbReference type="ARBA" id="ARBA00022692"/>
    </source>
</evidence>
<dbReference type="STRING" id="8469.M7BJF1"/>
<dbReference type="InterPro" id="IPR030616">
    <property type="entry name" value="Aur-like"/>
</dbReference>
<evidence type="ECO:0000256" key="23">
    <source>
        <dbReference type="ARBA" id="ARBA00049428"/>
    </source>
</evidence>
<dbReference type="GO" id="GO:0005524">
    <property type="term" value="F:ATP binding"/>
    <property type="evidence" value="ECO:0007669"/>
    <property type="project" value="UniProtKB-UniRule"/>
</dbReference>
<dbReference type="GO" id="GO:0012505">
    <property type="term" value="C:endomembrane system"/>
    <property type="evidence" value="ECO:0007669"/>
    <property type="project" value="UniProtKB-SubCell"/>
</dbReference>
<comment type="catalytic activity">
    <reaction evidence="12">
        <text>12-hexadecanoyloxy-octadecanoate + H2O = 12-hydroxyoctadecanoate + hexadecanoate + H(+)</text>
        <dbReference type="Rhea" id="RHEA:52056"/>
        <dbReference type="ChEBI" id="CHEBI:7896"/>
        <dbReference type="ChEBI" id="CHEBI:15377"/>
        <dbReference type="ChEBI" id="CHEBI:15378"/>
        <dbReference type="ChEBI" id="CHEBI:83677"/>
        <dbReference type="ChEBI" id="CHEBI:84201"/>
    </reaction>
    <physiologicalReaction direction="left-to-right" evidence="12">
        <dbReference type="Rhea" id="RHEA:52057"/>
    </physiologicalReaction>
</comment>
<keyword evidence="5 28" id="KW-0808">Transferase</keyword>
<evidence type="ECO:0000256" key="24">
    <source>
        <dbReference type="PIRSR" id="PIRSR630616-1"/>
    </source>
</evidence>
<evidence type="ECO:0000259" key="30">
    <source>
        <dbReference type="PROSITE" id="PS50011"/>
    </source>
</evidence>
<dbReference type="InterPro" id="IPR011009">
    <property type="entry name" value="Kinase-like_dom_sf"/>
</dbReference>
<dbReference type="EC" id="2.7.11.1" evidence="28"/>
<dbReference type="SMART" id="SM00220">
    <property type="entry name" value="S_TKc"/>
    <property type="match status" value="1"/>
</dbReference>
<keyword evidence="9 25" id="KW-0067">ATP-binding</keyword>
<comment type="catalytic activity">
    <reaction evidence="16 28">
        <text>L-seryl-[protein] + ATP = O-phospho-L-seryl-[protein] + ADP + H(+)</text>
        <dbReference type="Rhea" id="RHEA:17989"/>
        <dbReference type="Rhea" id="RHEA-COMP:9863"/>
        <dbReference type="Rhea" id="RHEA-COMP:11604"/>
        <dbReference type="ChEBI" id="CHEBI:15378"/>
        <dbReference type="ChEBI" id="CHEBI:29999"/>
        <dbReference type="ChEBI" id="CHEBI:30616"/>
        <dbReference type="ChEBI" id="CHEBI:83421"/>
        <dbReference type="ChEBI" id="CHEBI:456216"/>
        <dbReference type="EC" id="2.7.11.1"/>
    </reaction>
</comment>
<evidence type="ECO:0000256" key="11">
    <source>
        <dbReference type="ARBA" id="ARBA00023136"/>
    </source>
</evidence>
<evidence type="ECO:0000256" key="17">
    <source>
        <dbReference type="ARBA" id="ARBA00048680"/>
    </source>
</evidence>
<keyword evidence="33" id="KW-1185">Reference proteome</keyword>
<comment type="catalytic activity">
    <reaction evidence="21">
        <text>13-(9Z-octadecenoyloxy)-octadecanoate + H2O = 13-hydroxy-octadecanoate + (9Z)-octadecenoate + H(+)</text>
        <dbReference type="Rhea" id="RHEA:52064"/>
        <dbReference type="ChEBI" id="CHEBI:15377"/>
        <dbReference type="ChEBI" id="CHEBI:15378"/>
        <dbReference type="ChEBI" id="CHEBI:30823"/>
        <dbReference type="ChEBI" id="CHEBI:136303"/>
        <dbReference type="ChEBI" id="CHEBI:136304"/>
    </reaction>
    <physiologicalReaction direction="left-to-right" evidence="21">
        <dbReference type="Rhea" id="RHEA:52065"/>
    </physiologicalReaction>
</comment>
<comment type="similarity">
    <text evidence="28">Belongs to the protein kinase superfamily. Ser/Thr protein kinase family. Aurora subfamily.</text>
</comment>
<keyword evidence="7 25" id="KW-0547">Nucleotide-binding</keyword>
<evidence type="ECO:0000256" key="12">
    <source>
        <dbReference type="ARBA" id="ARBA00047368"/>
    </source>
</evidence>
<comment type="catalytic activity">
    <reaction evidence="15 28">
        <text>L-threonyl-[protein] + ATP = O-phospho-L-threonyl-[protein] + ADP + H(+)</text>
        <dbReference type="Rhea" id="RHEA:46608"/>
        <dbReference type="Rhea" id="RHEA-COMP:11060"/>
        <dbReference type="Rhea" id="RHEA-COMP:11605"/>
        <dbReference type="ChEBI" id="CHEBI:15378"/>
        <dbReference type="ChEBI" id="CHEBI:30013"/>
        <dbReference type="ChEBI" id="CHEBI:30616"/>
        <dbReference type="ChEBI" id="CHEBI:61977"/>
        <dbReference type="ChEBI" id="CHEBI:456216"/>
        <dbReference type="EC" id="2.7.11.1"/>
    </reaction>
</comment>
<comment type="catalytic activity">
    <reaction evidence="20">
        <text>9-octadecanoyloxy-octadecanoate + H2O = 9-hydroxy-octadecanoate + octadecanoate + H(+)</text>
        <dbReference type="Rhea" id="RHEA:52096"/>
        <dbReference type="ChEBI" id="CHEBI:15377"/>
        <dbReference type="ChEBI" id="CHEBI:15378"/>
        <dbReference type="ChEBI" id="CHEBI:25629"/>
        <dbReference type="ChEBI" id="CHEBI:136286"/>
        <dbReference type="ChEBI" id="CHEBI:136373"/>
    </reaction>
    <physiologicalReaction direction="left-to-right" evidence="20">
        <dbReference type="Rhea" id="RHEA:52097"/>
    </physiologicalReaction>
</comment>